<keyword evidence="5" id="KW-0536">Nodulation</keyword>
<sequence length="346" mass="39240">MRKALITGITGQDGSYLAELLLSKGYEVHGIVRRASTFNTERIDHIYQDPHESHLRLKLHYGDLADGTGLRRILEHVQPDEIYNLGAQSHVRVSFDQPEYTADVVGTGTLRLLEAIRDYTQNTGRMTKLYQAGSSEMFGAANPPQNEGTEFYPRSPYAVGKVAGFWFCKNYREAYNLFVANGILFNHESPRRGETFVTRKITRAVGRIKLGLQDKLFLGNLDAKRDWGFAGDYVEAMWRMLQQDEADDYVVATGKAYSVRDFLEAAFGHAGIDYKKHVEFDPRYLRPTEVDYLLGDPSKAKEKLGWEPKVDFNELVRMMVDHDMDMAAREKTLIDAGHAISTRAGD</sequence>
<comment type="similarity">
    <text evidence="3 8">Belongs to the NAD(P)-dependent epimerase/dehydratase family. GDP-mannose 4,6-dehydratase subfamily.</text>
</comment>
<evidence type="ECO:0000256" key="8">
    <source>
        <dbReference type="HAMAP-Rule" id="MF_00955"/>
    </source>
</evidence>
<dbReference type="CDD" id="cd05260">
    <property type="entry name" value="GDP_MD_SDR_e"/>
    <property type="match status" value="1"/>
</dbReference>
<evidence type="ECO:0000256" key="1">
    <source>
        <dbReference type="ARBA" id="ARBA00000188"/>
    </source>
</evidence>
<accession>A0A7Y0HG00</accession>
<keyword evidence="8" id="KW-0521">NADP</keyword>
<evidence type="ECO:0000256" key="7">
    <source>
        <dbReference type="ARBA" id="ARBA00059383"/>
    </source>
</evidence>
<dbReference type="InterPro" id="IPR016040">
    <property type="entry name" value="NAD(P)-bd_dom"/>
</dbReference>
<dbReference type="EMBL" id="JABBNT010000002">
    <property type="protein sequence ID" value="NMM44407.1"/>
    <property type="molecule type" value="Genomic_DNA"/>
</dbReference>
<dbReference type="SUPFAM" id="SSF51735">
    <property type="entry name" value="NAD(P)-binding Rossmann-fold domains"/>
    <property type="match status" value="1"/>
</dbReference>
<comment type="function">
    <text evidence="7 8">Catalyzes the conversion of GDP-D-mannose to GDP-4-dehydro-6-deoxy-D-mannose.</text>
</comment>
<name>A0A7Y0HG00_9PROT</name>
<gene>
    <name evidence="8 10" type="primary">gmd</name>
    <name evidence="10" type="ORF">HH303_07945</name>
</gene>
<organism evidence="10 11">
    <name type="scientific">Pacificispira spongiicola</name>
    <dbReference type="NCBI Taxonomy" id="2729598"/>
    <lineage>
        <taxon>Bacteria</taxon>
        <taxon>Pseudomonadati</taxon>
        <taxon>Pseudomonadota</taxon>
        <taxon>Alphaproteobacteria</taxon>
        <taxon>Rhodospirillales</taxon>
        <taxon>Rhodospirillaceae</taxon>
        <taxon>Pacificispira</taxon>
    </lineage>
</organism>
<evidence type="ECO:0000256" key="3">
    <source>
        <dbReference type="ARBA" id="ARBA00009263"/>
    </source>
</evidence>
<dbReference type="RefSeq" id="WP_169624696.1">
    <property type="nucleotide sequence ID" value="NZ_JABBNT010000002.1"/>
</dbReference>
<evidence type="ECO:0000256" key="6">
    <source>
        <dbReference type="ARBA" id="ARBA00023239"/>
    </source>
</evidence>
<dbReference type="PANTHER" id="PTHR43715:SF1">
    <property type="entry name" value="GDP-MANNOSE 4,6 DEHYDRATASE"/>
    <property type="match status" value="1"/>
</dbReference>
<evidence type="ECO:0000313" key="11">
    <source>
        <dbReference type="Proteomes" id="UP000539372"/>
    </source>
</evidence>
<evidence type="ECO:0000256" key="5">
    <source>
        <dbReference type="ARBA" id="ARBA00022458"/>
    </source>
</evidence>
<protein>
    <recommendedName>
        <fullName evidence="4 8">GDP-mannose 4,6-dehydratase</fullName>
        <ecNumber evidence="4 8">4.2.1.47</ecNumber>
    </recommendedName>
    <alternativeName>
        <fullName evidence="8">GDP-D-mannose dehydratase</fullName>
    </alternativeName>
</protein>
<dbReference type="EC" id="4.2.1.47" evidence="4 8"/>
<comment type="catalytic activity">
    <reaction evidence="1 8">
        <text>GDP-alpha-D-mannose = GDP-4-dehydro-alpha-D-rhamnose + H2O</text>
        <dbReference type="Rhea" id="RHEA:23820"/>
        <dbReference type="ChEBI" id="CHEBI:15377"/>
        <dbReference type="ChEBI" id="CHEBI:57527"/>
        <dbReference type="ChEBI" id="CHEBI:57964"/>
        <dbReference type="EC" id="4.2.1.47"/>
    </reaction>
</comment>
<dbReference type="GO" id="GO:0070401">
    <property type="term" value="F:NADP+ binding"/>
    <property type="evidence" value="ECO:0007669"/>
    <property type="project" value="UniProtKB-UniRule"/>
</dbReference>
<comment type="cofactor">
    <cofactor evidence="2 8">
        <name>NADP(+)</name>
        <dbReference type="ChEBI" id="CHEBI:58349"/>
    </cofactor>
</comment>
<dbReference type="Proteomes" id="UP000539372">
    <property type="component" value="Unassembled WGS sequence"/>
</dbReference>
<reference evidence="10 11" key="1">
    <citation type="submission" date="2020-04" db="EMBL/GenBank/DDBJ databases">
        <title>Rhodospirillaceae bacterium KN72 isolated from deep sea.</title>
        <authorList>
            <person name="Zhang D.-C."/>
        </authorList>
    </citation>
    <scope>NUCLEOTIDE SEQUENCE [LARGE SCALE GENOMIC DNA]</scope>
    <source>
        <strain evidence="10 11">KN72</strain>
    </source>
</reference>
<comment type="caution">
    <text evidence="10">The sequence shown here is derived from an EMBL/GenBank/DDBJ whole genome shotgun (WGS) entry which is preliminary data.</text>
</comment>
<keyword evidence="6 8" id="KW-0456">Lyase</keyword>
<dbReference type="NCBIfam" id="TIGR01472">
    <property type="entry name" value="gmd"/>
    <property type="match status" value="1"/>
</dbReference>
<feature type="domain" description="NAD(P)-binding" evidence="9">
    <location>
        <begin position="5"/>
        <end position="319"/>
    </location>
</feature>
<keyword evidence="11" id="KW-1185">Reference proteome</keyword>
<dbReference type="InterPro" id="IPR006368">
    <property type="entry name" value="GDP_Man_deHydtase"/>
</dbReference>
<dbReference type="Gene3D" id="3.90.25.10">
    <property type="entry name" value="UDP-galactose 4-epimerase, domain 1"/>
    <property type="match status" value="1"/>
</dbReference>
<dbReference type="AlphaFoldDB" id="A0A7Y0HG00"/>
<comment type="caution">
    <text evidence="8">Lacks conserved residue(s) required for the propagation of feature annotation.</text>
</comment>
<dbReference type="InterPro" id="IPR036291">
    <property type="entry name" value="NAD(P)-bd_dom_sf"/>
</dbReference>
<dbReference type="PANTHER" id="PTHR43715">
    <property type="entry name" value="GDP-MANNOSE 4,6-DEHYDRATASE"/>
    <property type="match status" value="1"/>
</dbReference>
<dbReference type="Gene3D" id="3.40.50.720">
    <property type="entry name" value="NAD(P)-binding Rossmann-like Domain"/>
    <property type="match status" value="1"/>
</dbReference>
<evidence type="ECO:0000259" key="9">
    <source>
        <dbReference type="Pfam" id="PF16363"/>
    </source>
</evidence>
<evidence type="ECO:0000256" key="2">
    <source>
        <dbReference type="ARBA" id="ARBA00001937"/>
    </source>
</evidence>
<evidence type="ECO:0000256" key="4">
    <source>
        <dbReference type="ARBA" id="ARBA00011989"/>
    </source>
</evidence>
<dbReference type="GO" id="GO:0042351">
    <property type="term" value="P:'de novo' GDP-L-fucose biosynthetic process"/>
    <property type="evidence" value="ECO:0007669"/>
    <property type="project" value="TreeGrafter"/>
</dbReference>
<dbReference type="HAMAP" id="MF_00955">
    <property type="entry name" value="GDP_Man_dehydratase"/>
    <property type="match status" value="1"/>
</dbReference>
<dbReference type="GO" id="GO:0008446">
    <property type="term" value="F:GDP-mannose 4,6-dehydratase activity"/>
    <property type="evidence" value="ECO:0007669"/>
    <property type="project" value="UniProtKB-UniRule"/>
</dbReference>
<proteinExistence type="inferred from homology"/>
<evidence type="ECO:0000313" key="10">
    <source>
        <dbReference type="EMBL" id="NMM44407.1"/>
    </source>
</evidence>
<dbReference type="Pfam" id="PF16363">
    <property type="entry name" value="GDP_Man_Dehyd"/>
    <property type="match status" value="1"/>
</dbReference>
<dbReference type="FunFam" id="3.40.50.720:FF:000924">
    <property type="entry name" value="GDP-mannose 4,6 dehydratase"/>
    <property type="match status" value="1"/>
</dbReference>